<evidence type="ECO:0000256" key="2">
    <source>
        <dbReference type="ARBA" id="ARBA00016549"/>
    </source>
</evidence>
<dbReference type="Pfam" id="PF03737">
    <property type="entry name" value="RraA-like"/>
    <property type="match status" value="1"/>
</dbReference>
<evidence type="ECO:0000256" key="4">
    <source>
        <dbReference type="ARBA" id="ARBA00030169"/>
    </source>
</evidence>
<proteinExistence type="predicted"/>
<protein>
    <recommendedName>
        <fullName evidence="2">Putative 4-hydroxy-4-methyl-2-oxoglutarate aldolase</fullName>
    </recommendedName>
    <alternativeName>
        <fullName evidence="3">Regulator of ribonuclease activity homolog</fullName>
    </alternativeName>
    <alternativeName>
        <fullName evidence="4">RraA-like protein</fullName>
    </alternativeName>
</protein>
<dbReference type="EMBL" id="JARWAO010000001">
    <property type="protein sequence ID" value="MDR5894668.1"/>
    <property type="molecule type" value="Genomic_DNA"/>
</dbReference>
<organism evidence="5 6">
    <name type="scientific">Larsenimonas suaedae</name>
    <dbReference type="NCBI Taxonomy" id="1851019"/>
    <lineage>
        <taxon>Bacteria</taxon>
        <taxon>Pseudomonadati</taxon>
        <taxon>Pseudomonadota</taxon>
        <taxon>Gammaproteobacteria</taxon>
        <taxon>Oceanospirillales</taxon>
        <taxon>Halomonadaceae</taxon>
        <taxon>Larsenimonas</taxon>
    </lineage>
</organism>
<dbReference type="InterPro" id="IPR036704">
    <property type="entry name" value="RraA/RraA-like_sf"/>
</dbReference>
<dbReference type="RefSeq" id="WP_251593173.1">
    <property type="nucleotide sequence ID" value="NZ_JAMLJI010000002.1"/>
</dbReference>
<evidence type="ECO:0000256" key="1">
    <source>
        <dbReference type="ARBA" id="ARBA00001968"/>
    </source>
</evidence>
<dbReference type="InterPro" id="IPR005493">
    <property type="entry name" value="RraA/RraA-like"/>
</dbReference>
<dbReference type="Proteomes" id="UP001269375">
    <property type="component" value="Unassembled WGS sequence"/>
</dbReference>
<gene>
    <name evidence="5" type="ORF">QC825_01110</name>
</gene>
<dbReference type="PANTHER" id="PTHR33254:SF4">
    <property type="entry name" value="4-HYDROXY-4-METHYL-2-OXOGLUTARATE ALDOLASE 3-RELATED"/>
    <property type="match status" value="1"/>
</dbReference>
<evidence type="ECO:0000313" key="6">
    <source>
        <dbReference type="Proteomes" id="UP001269375"/>
    </source>
</evidence>
<keyword evidence="6" id="KW-1185">Reference proteome</keyword>
<evidence type="ECO:0000256" key="3">
    <source>
        <dbReference type="ARBA" id="ARBA00029596"/>
    </source>
</evidence>
<dbReference type="PANTHER" id="PTHR33254">
    <property type="entry name" value="4-HYDROXY-4-METHYL-2-OXOGLUTARATE ALDOLASE 3-RELATED"/>
    <property type="match status" value="1"/>
</dbReference>
<accession>A0ABU1GRL3</accession>
<dbReference type="Gene3D" id="3.50.30.40">
    <property type="entry name" value="Ribonuclease E inhibitor RraA/RraA-like"/>
    <property type="match status" value="1"/>
</dbReference>
<dbReference type="SUPFAM" id="SSF89562">
    <property type="entry name" value="RraA-like"/>
    <property type="match status" value="1"/>
</dbReference>
<reference evidence="5 6" key="1">
    <citation type="submission" date="2023-04" db="EMBL/GenBank/DDBJ databases">
        <title>A long-awaited taxogenomic arrangement of the family Halomonadaceae.</title>
        <authorList>
            <person name="De La Haba R."/>
            <person name="Chuvochina M."/>
            <person name="Wittouck S."/>
            <person name="Arahal D.R."/>
            <person name="Sanchez-Porro C."/>
            <person name="Hugenholtz P."/>
            <person name="Ventosa A."/>
        </authorList>
    </citation>
    <scope>NUCLEOTIDE SEQUENCE [LARGE SCALE GENOMIC DNA]</scope>
    <source>
        <strain evidence="5 6">DSM 22428</strain>
    </source>
</reference>
<comment type="caution">
    <text evidence="5">The sequence shown here is derived from an EMBL/GenBank/DDBJ whole genome shotgun (WGS) entry which is preliminary data.</text>
</comment>
<dbReference type="CDD" id="cd16841">
    <property type="entry name" value="RraA_family"/>
    <property type="match status" value="1"/>
</dbReference>
<name>A0ABU1GRL3_9GAMM</name>
<evidence type="ECO:0000313" key="5">
    <source>
        <dbReference type="EMBL" id="MDR5894668.1"/>
    </source>
</evidence>
<comment type="cofactor">
    <cofactor evidence="1">
        <name>a divalent metal cation</name>
        <dbReference type="ChEBI" id="CHEBI:60240"/>
    </cofactor>
</comment>
<sequence length="211" mass="22709">MSYQIAPRVGLDPDLIEAWRQVPTSTLGHLTHEGYLHGLRPLGDGRALTGPALTVEVDARDSRVLREALIMAQPGDVLVVLDHDRHLGRACFGELRALAAEVKGLAGVVVIGHLTDVAALRSMRLPLYHLGVSALTIHAQTRFGRLNAPLTVGDLHIAPGDLMHGDDDGLFALAPERAKTLLPAALEQEALDRTRRAELLAKRRDSASAST</sequence>